<evidence type="ECO:0000256" key="9">
    <source>
        <dbReference type="ARBA" id="ARBA00023098"/>
    </source>
</evidence>
<evidence type="ECO:0000256" key="8">
    <source>
        <dbReference type="ARBA" id="ARBA00022989"/>
    </source>
</evidence>
<keyword evidence="10 14" id="KW-0472">Membrane</keyword>
<keyword evidence="6 14" id="KW-0812">Transmembrane</keyword>
<dbReference type="InterPro" id="IPR007482">
    <property type="entry name" value="Tyr_Pase-like_PTPLA"/>
</dbReference>
<keyword evidence="9" id="KW-0443">Lipid metabolism</keyword>
<reference evidence="16 17" key="2">
    <citation type="submission" date="2024-07" db="EMBL/GenBank/DDBJ databases">
        <authorList>
            <person name="Akdeniz Z."/>
        </authorList>
    </citation>
    <scope>NUCLEOTIDE SEQUENCE [LARGE SCALE GENOMIC DNA]</scope>
</reference>
<protein>
    <recommendedName>
        <fullName evidence="4">very-long-chain (3R)-3-hydroxyacyl-CoA dehydratase</fullName>
        <ecNumber evidence="4">4.2.1.134</ecNumber>
    </recommendedName>
</protein>
<evidence type="ECO:0000256" key="7">
    <source>
        <dbReference type="ARBA" id="ARBA00022832"/>
    </source>
</evidence>
<gene>
    <name evidence="16" type="ORF">HINF_LOCUS29573</name>
    <name evidence="15" type="ORF">HINF_LOCUS52586</name>
</gene>
<comment type="subcellular location">
    <subcellularLocation>
        <location evidence="1">Membrane</location>
        <topology evidence="1">Multi-pass membrane protein</topology>
    </subcellularLocation>
</comment>
<dbReference type="AlphaFoldDB" id="A0AA86R128"/>
<evidence type="ECO:0000256" key="13">
    <source>
        <dbReference type="ARBA" id="ARBA00036671"/>
    </source>
</evidence>
<sequence length="146" mass="17237">MVLDIIHVILHLVNGKLLATSIQILGRGYVAWVILPYQLRQQDYNNSVIRLFVAWSIADIVRYGFYLKKQSKLFKWLRYSCFIILYPIGVFGGELPLIYAHYSTTKKFGELFLMLTYIPLFPYMYIHMIQQRVKNLGQKKIQKISK</sequence>
<evidence type="ECO:0000256" key="2">
    <source>
        <dbReference type="ARBA" id="ARBA00005194"/>
    </source>
</evidence>
<accession>A0AA86R128</accession>
<keyword evidence="5" id="KW-0444">Lipid biosynthesis</keyword>
<dbReference type="GO" id="GO:0005789">
    <property type="term" value="C:endoplasmic reticulum membrane"/>
    <property type="evidence" value="ECO:0007669"/>
    <property type="project" value="TreeGrafter"/>
</dbReference>
<evidence type="ECO:0000256" key="12">
    <source>
        <dbReference type="ARBA" id="ARBA00023239"/>
    </source>
</evidence>
<keyword evidence="17" id="KW-1185">Reference proteome</keyword>
<feature type="transmembrane region" description="Helical" evidence="14">
    <location>
        <begin position="79"/>
        <end position="102"/>
    </location>
</feature>
<proteinExistence type="inferred from homology"/>
<dbReference type="GO" id="GO:0030148">
    <property type="term" value="P:sphingolipid biosynthetic process"/>
    <property type="evidence" value="ECO:0007669"/>
    <property type="project" value="TreeGrafter"/>
</dbReference>
<dbReference type="PANTHER" id="PTHR11035">
    <property type="entry name" value="VERY-LONG-CHAIN (3R)-3-HYDROXYACYL-COA DEHYDRATASE"/>
    <property type="match status" value="1"/>
</dbReference>
<name>A0AA86R128_9EUKA</name>
<dbReference type="GO" id="GO:0102158">
    <property type="term" value="F:very-long-chain (3R)-3-hydroxyacyl-CoA dehydratase activity"/>
    <property type="evidence" value="ECO:0007669"/>
    <property type="project" value="UniProtKB-EC"/>
</dbReference>
<evidence type="ECO:0000256" key="11">
    <source>
        <dbReference type="ARBA" id="ARBA00023160"/>
    </source>
</evidence>
<comment type="pathway">
    <text evidence="2">Lipid metabolism; fatty acid biosynthesis.</text>
</comment>
<dbReference type="GO" id="GO:0030497">
    <property type="term" value="P:fatty acid elongation"/>
    <property type="evidence" value="ECO:0007669"/>
    <property type="project" value="TreeGrafter"/>
</dbReference>
<comment type="similarity">
    <text evidence="3">Belongs to the very long-chain fatty acids dehydratase HACD family.</text>
</comment>
<keyword evidence="8 14" id="KW-1133">Transmembrane helix</keyword>
<evidence type="ECO:0000256" key="6">
    <source>
        <dbReference type="ARBA" id="ARBA00022692"/>
    </source>
</evidence>
<evidence type="ECO:0000313" key="17">
    <source>
        <dbReference type="Proteomes" id="UP001642409"/>
    </source>
</evidence>
<dbReference type="Proteomes" id="UP001642409">
    <property type="component" value="Unassembled WGS sequence"/>
</dbReference>
<feature type="transmembrane region" description="Helical" evidence="14">
    <location>
        <begin position="12"/>
        <end position="35"/>
    </location>
</feature>
<keyword evidence="12" id="KW-0456">Lyase</keyword>
<keyword evidence="7" id="KW-0276">Fatty acid metabolism</keyword>
<dbReference type="EMBL" id="CATOUU010000983">
    <property type="protein sequence ID" value="CAI9964941.1"/>
    <property type="molecule type" value="Genomic_DNA"/>
</dbReference>
<reference evidence="15" key="1">
    <citation type="submission" date="2023-06" db="EMBL/GenBank/DDBJ databases">
        <authorList>
            <person name="Kurt Z."/>
        </authorList>
    </citation>
    <scope>NUCLEOTIDE SEQUENCE</scope>
</reference>
<evidence type="ECO:0000256" key="1">
    <source>
        <dbReference type="ARBA" id="ARBA00004141"/>
    </source>
</evidence>
<feature type="transmembrane region" description="Helical" evidence="14">
    <location>
        <begin position="47"/>
        <end position="67"/>
    </location>
</feature>
<dbReference type="PANTHER" id="PTHR11035:SF3">
    <property type="entry name" value="VERY-LONG-CHAIN (3R)-3-HYDROXYACYL-COA DEHYDRATASE"/>
    <property type="match status" value="1"/>
</dbReference>
<evidence type="ECO:0000256" key="5">
    <source>
        <dbReference type="ARBA" id="ARBA00022516"/>
    </source>
</evidence>
<evidence type="ECO:0000256" key="14">
    <source>
        <dbReference type="SAM" id="Phobius"/>
    </source>
</evidence>
<evidence type="ECO:0000256" key="4">
    <source>
        <dbReference type="ARBA" id="ARBA00013122"/>
    </source>
</evidence>
<evidence type="ECO:0000256" key="10">
    <source>
        <dbReference type="ARBA" id="ARBA00023136"/>
    </source>
</evidence>
<dbReference type="EC" id="4.2.1.134" evidence="4"/>
<feature type="transmembrane region" description="Helical" evidence="14">
    <location>
        <begin position="108"/>
        <end position="126"/>
    </location>
</feature>
<comment type="caution">
    <text evidence="15">The sequence shown here is derived from an EMBL/GenBank/DDBJ whole genome shotgun (WGS) entry which is preliminary data.</text>
</comment>
<evidence type="ECO:0000256" key="3">
    <source>
        <dbReference type="ARBA" id="ARBA00007811"/>
    </source>
</evidence>
<dbReference type="GO" id="GO:0042761">
    <property type="term" value="P:very long-chain fatty acid biosynthetic process"/>
    <property type="evidence" value="ECO:0007669"/>
    <property type="project" value="TreeGrafter"/>
</dbReference>
<dbReference type="EMBL" id="CAXDID020000095">
    <property type="protein sequence ID" value="CAL6024346.1"/>
    <property type="molecule type" value="Genomic_DNA"/>
</dbReference>
<comment type="catalytic activity">
    <reaction evidence="13">
        <text>a very-long-chain (3R)-3-hydroxyacyl-CoA = a very-long-chain (2E)-enoyl-CoA + H2O</text>
        <dbReference type="Rhea" id="RHEA:45812"/>
        <dbReference type="ChEBI" id="CHEBI:15377"/>
        <dbReference type="ChEBI" id="CHEBI:83728"/>
        <dbReference type="ChEBI" id="CHEBI:85440"/>
        <dbReference type="EC" id="4.2.1.134"/>
    </reaction>
</comment>
<keyword evidence="11" id="KW-0275">Fatty acid biosynthesis</keyword>
<evidence type="ECO:0000313" key="16">
    <source>
        <dbReference type="EMBL" id="CAL6024346.1"/>
    </source>
</evidence>
<organism evidence="15">
    <name type="scientific">Hexamita inflata</name>
    <dbReference type="NCBI Taxonomy" id="28002"/>
    <lineage>
        <taxon>Eukaryota</taxon>
        <taxon>Metamonada</taxon>
        <taxon>Diplomonadida</taxon>
        <taxon>Hexamitidae</taxon>
        <taxon>Hexamitinae</taxon>
        <taxon>Hexamita</taxon>
    </lineage>
</organism>
<dbReference type="Pfam" id="PF04387">
    <property type="entry name" value="PTPLA"/>
    <property type="match status" value="1"/>
</dbReference>
<evidence type="ECO:0000313" key="15">
    <source>
        <dbReference type="EMBL" id="CAI9964941.1"/>
    </source>
</evidence>